<sequence length="95" mass="11187">MYKFLAILSFYKSFATWSFIVTIFIALFTPQLIPATCIKFFLILFAWYYTSETSEKRKLTLYKNLGISSLTLFSTLFIVDLILTFLFLTLFTEFV</sequence>
<dbReference type="Proteomes" id="UP000253436">
    <property type="component" value="Unassembled WGS sequence"/>
</dbReference>
<evidence type="ECO:0000313" key="3">
    <source>
        <dbReference type="Proteomes" id="UP000253436"/>
    </source>
</evidence>
<keyword evidence="1" id="KW-0472">Membrane</keyword>
<reference evidence="2 3" key="1">
    <citation type="submission" date="2018-07" db="EMBL/GenBank/DDBJ databases">
        <title>Genomic Encyclopedia of Type Strains, Phase III (KMG-III): the genomes of soil and plant-associated and newly described type strains.</title>
        <authorList>
            <person name="Whitman W."/>
        </authorList>
    </citation>
    <scope>NUCLEOTIDE SEQUENCE [LARGE SCALE GENOMIC DNA]</scope>
    <source>
        <strain evidence="2 3">CECT 7958</strain>
    </source>
</reference>
<protein>
    <submittedName>
        <fullName evidence="2">Uncharacterized protein</fullName>
    </submittedName>
</protein>
<dbReference type="AlphaFoldDB" id="A0A368ZF17"/>
<feature type="transmembrane region" description="Helical" evidence="1">
    <location>
        <begin position="70"/>
        <end position="91"/>
    </location>
</feature>
<keyword evidence="1" id="KW-1133">Transmembrane helix</keyword>
<name>A0A368ZF17_9FLAO</name>
<gene>
    <name evidence="2" type="ORF">DFQ08_10282</name>
</gene>
<feature type="transmembrane region" description="Helical" evidence="1">
    <location>
        <begin position="7"/>
        <end position="26"/>
    </location>
</feature>
<dbReference type="OrthoDB" id="1446424at2"/>
<proteinExistence type="predicted"/>
<accession>A0A368ZF17</accession>
<keyword evidence="1" id="KW-0812">Transmembrane</keyword>
<evidence type="ECO:0000256" key="1">
    <source>
        <dbReference type="SAM" id="Phobius"/>
    </source>
</evidence>
<comment type="caution">
    <text evidence="2">The sequence shown here is derived from an EMBL/GenBank/DDBJ whole genome shotgun (WGS) entry which is preliminary data.</text>
</comment>
<feature type="transmembrane region" description="Helical" evidence="1">
    <location>
        <begin position="32"/>
        <end position="49"/>
    </location>
</feature>
<dbReference type="EMBL" id="QPJO01000002">
    <property type="protein sequence ID" value="RCW92062.1"/>
    <property type="molecule type" value="Genomic_DNA"/>
</dbReference>
<evidence type="ECO:0000313" key="2">
    <source>
        <dbReference type="EMBL" id="RCW92062.1"/>
    </source>
</evidence>
<organism evidence="2 3">
    <name type="scientific">Winogradskyella arenosi</name>
    <dbReference type="NCBI Taxonomy" id="533325"/>
    <lineage>
        <taxon>Bacteria</taxon>
        <taxon>Pseudomonadati</taxon>
        <taxon>Bacteroidota</taxon>
        <taxon>Flavobacteriia</taxon>
        <taxon>Flavobacteriales</taxon>
        <taxon>Flavobacteriaceae</taxon>
        <taxon>Winogradskyella</taxon>
    </lineage>
</organism>
<keyword evidence="3" id="KW-1185">Reference proteome</keyword>